<evidence type="ECO:0000256" key="2">
    <source>
        <dbReference type="SAM" id="MobiDB-lite"/>
    </source>
</evidence>
<dbReference type="Gene3D" id="1.25.10.10">
    <property type="entry name" value="Leucine-rich Repeat Variant"/>
    <property type="match status" value="1"/>
</dbReference>
<dbReference type="OrthoDB" id="2215036at2759"/>
<dbReference type="PANTHER" id="PTHR11223:SF3">
    <property type="entry name" value="EXPORTIN-5"/>
    <property type="match status" value="1"/>
</dbReference>
<dbReference type="STRING" id="1081109.A0A167WLB3"/>
<dbReference type="InterPro" id="IPR011989">
    <property type="entry name" value="ARM-like"/>
</dbReference>
<dbReference type="GO" id="GO:0031267">
    <property type="term" value="F:small GTPase binding"/>
    <property type="evidence" value="ECO:0007669"/>
    <property type="project" value="InterPro"/>
</dbReference>
<accession>A0A167WLB3</accession>
<evidence type="ECO:0000259" key="3">
    <source>
        <dbReference type="PROSITE" id="PS50166"/>
    </source>
</evidence>
<dbReference type="SUPFAM" id="SSF48371">
    <property type="entry name" value="ARM repeat"/>
    <property type="match status" value="2"/>
</dbReference>
<dbReference type="InterPro" id="IPR016024">
    <property type="entry name" value="ARM-type_fold"/>
</dbReference>
<dbReference type="EMBL" id="AZGY01000027">
    <property type="protein sequence ID" value="KZZ89001.1"/>
    <property type="molecule type" value="Genomic_DNA"/>
</dbReference>
<gene>
    <name evidence="4" type="ORF">AAL_07944</name>
</gene>
<dbReference type="GO" id="GO:0006611">
    <property type="term" value="P:protein export from nucleus"/>
    <property type="evidence" value="ECO:0007669"/>
    <property type="project" value="InterPro"/>
</dbReference>
<dbReference type="GO" id="GO:0003723">
    <property type="term" value="F:RNA binding"/>
    <property type="evidence" value="ECO:0007669"/>
    <property type="project" value="TreeGrafter"/>
</dbReference>
<dbReference type="GO" id="GO:0042565">
    <property type="term" value="C:RNA nuclear export complex"/>
    <property type="evidence" value="ECO:0007669"/>
    <property type="project" value="TreeGrafter"/>
</dbReference>
<feature type="region of interest" description="Disordered" evidence="2">
    <location>
        <begin position="1228"/>
        <end position="1260"/>
    </location>
</feature>
<dbReference type="GO" id="GO:0005634">
    <property type="term" value="C:nucleus"/>
    <property type="evidence" value="ECO:0007669"/>
    <property type="project" value="TreeGrafter"/>
</dbReference>
<comment type="similarity">
    <text evidence="1">Belongs to the exportin family.</text>
</comment>
<dbReference type="AlphaFoldDB" id="A0A167WLB3"/>
<feature type="domain" description="Importin N-terminal" evidence="3">
    <location>
        <begin position="49"/>
        <end position="135"/>
    </location>
</feature>
<evidence type="ECO:0000313" key="5">
    <source>
        <dbReference type="Proteomes" id="UP000078544"/>
    </source>
</evidence>
<dbReference type="InterPro" id="IPR045065">
    <property type="entry name" value="XPO1/5"/>
</dbReference>
<organism evidence="4 5">
    <name type="scientific">Moelleriella libera RCEF 2490</name>
    <dbReference type="NCBI Taxonomy" id="1081109"/>
    <lineage>
        <taxon>Eukaryota</taxon>
        <taxon>Fungi</taxon>
        <taxon>Dikarya</taxon>
        <taxon>Ascomycota</taxon>
        <taxon>Pezizomycotina</taxon>
        <taxon>Sordariomycetes</taxon>
        <taxon>Hypocreomycetidae</taxon>
        <taxon>Hypocreales</taxon>
        <taxon>Clavicipitaceae</taxon>
        <taxon>Moelleriella</taxon>
    </lineage>
</organism>
<sequence length="1260" mass="141024">MSANGGGLVIPVPGFDLSNGGGDELSARIHEALEIVHNPYSRNDARKTAQSFLEDVRDLPEAPFQGYKLASDSSQPPVVRHYALSLLEYGIRYHWTAYNAAQSTAVRDWVLLLAQGVRKDDPLYLRNKTAQMWVELAKACWGAEWMNMDSSLVELWRTSDSTAHKEFVLFVLETLSDEVFTGDDAVVALREGVLSRACVEIFTPIAVLTEAFPTRQPGPNVRCDAEGWLGRVSEFLSFCITSDANNSAEAKGCAVKALSVFLSLMPWAIPKAIAAARCVDVMMAGLSSSHTDIQKGSLEALHALYCRTNLSDEEFRELVAPMYNHSSVSLCKGLYEWATVNPEDIDEDKYQILKKLSEVCGRKEDFICLMDLIPAANVIEQMLSCLGDYFERKFPQIPASAATSDFLQLLVQVAQSPSLMVSIPILLTWTKLLSHRTLGQSDDVSAAIGPLLEICSSRLLRYENLPEDSNDPTFLYLMEDTDTIPERHAFLGNYRRYCVYNIEHIVQLKLVEAISHVLGQTEYILQNLYNGEPPFDSEKSLCTFPSSKILTSSADRKNTEKTYSKHSMPALKVDSHFTTIEATLKGYVKWRRQQGRDHAQRVAEVESSLEQWCNKLLEMNIEDPTIQKRALQLLVFFSTTALNTSAGFMLKVLEHILLTWPKLDPEHRAYNDCVKDLQAESMVELHRLAAEMPDHLLGVYDQIETQVNEMMNSGALDEKRTLAYRSFLFLIIHRAHGIDAKTKIEKLARFIDPVKAYWQSDNIRTSLGSYSQFCEYLALNKAQRYLASRQAHRIADWGACPLDDEGLALQNELEERLKTLPLRPTKAFLAFCVERLDRTSEVFRVSYALWQEGFSSILADLLQYLKFAHATHNPASWTEWPAEMQGMVDRVLSDRFWQAGISEGSKDDFYARVIDKKNTVEGLASTIRGSVRFVREAAYATLYCMSRFTMQFYGFDGLSGPLSEALFADSIWLSTHQQSNLLNLVRFLVDDCPVEYREQFLPGLLAACFTRMDAKIHGDWEKMEKHRISAADGEAGLKEEMKAESILRQVTYTAAMANTSTSQADSHCMIPVEISSIVREYIASDVLKACLNSFHEPYFVEVQKELASLIAAIVVYYGSTTTTPQRILLSVPHVSTEKFEKLRPFMSKPESHPRQQRALVLDLLKDLKGVSVSEMGKLAKVASTGGFAGSSARSKRGNRSKMAQGFMDAAPASSLSTGNAEVVTTRSDHLHHDNNNGIPGGGGGRTTPEALEGVSHLFEG</sequence>
<comment type="caution">
    <text evidence="4">The sequence shown here is derived from an EMBL/GenBank/DDBJ whole genome shotgun (WGS) entry which is preliminary data.</text>
</comment>
<name>A0A167WLB3_9HYPO</name>
<keyword evidence="5" id="KW-1185">Reference proteome</keyword>
<evidence type="ECO:0000256" key="1">
    <source>
        <dbReference type="ARBA" id="ARBA00009466"/>
    </source>
</evidence>
<evidence type="ECO:0000313" key="4">
    <source>
        <dbReference type="EMBL" id="KZZ89001.1"/>
    </source>
</evidence>
<dbReference type="GO" id="GO:0005049">
    <property type="term" value="F:nuclear export signal receptor activity"/>
    <property type="evidence" value="ECO:0007669"/>
    <property type="project" value="InterPro"/>
</dbReference>
<proteinExistence type="inferred from homology"/>
<dbReference type="GO" id="GO:0005737">
    <property type="term" value="C:cytoplasm"/>
    <property type="evidence" value="ECO:0007669"/>
    <property type="project" value="TreeGrafter"/>
</dbReference>
<dbReference type="Proteomes" id="UP000078544">
    <property type="component" value="Unassembled WGS sequence"/>
</dbReference>
<dbReference type="InterPro" id="IPR001494">
    <property type="entry name" value="Importin-beta_N"/>
</dbReference>
<dbReference type="GO" id="GO:0006405">
    <property type="term" value="P:RNA export from nucleus"/>
    <property type="evidence" value="ECO:0007669"/>
    <property type="project" value="TreeGrafter"/>
</dbReference>
<reference evidence="4 5" key="1">
    <citation type="journal article" date="2016" name="Genome Biol. Evol.">
        <title>Divergent and convergent evolution of fungal pathogenicity.</title>
        <authorList>
            <person name="Shang Y."/>
            <person name="Xiao G."/>
            <person name="Zheng P."/>
            <person name="Cen K."/>
            <person name="Zhan S."/>
            <person name="Wang C."/>
        </authorList>
    </citation>
    <scope>NUCLEOTIDE SEQUENCE [LARGE SCALE GENOMIC DNA]</scope>
    <source>
        <strain evidence="4 5">RCEF 2490</strain>
    </source>
</reference>
<dbReference type="InterPro" id="IPR045478">
    <property type="entry name" value="Exportin-5_C"/>
</dbReference>
<protein>
    <submittedName>
        <fullName evidence="4">Armadillo-type fold protein</fullName>
    </submittedName>
</protein>
<dbReference type="Pfam" id="PF03810">
    <property type="entry name" value="IBN_N"/>
    <property type="match status" value="1"/>
</dbReference>
<dbReference type="Pfam" id="PF19273">
    <property type="entry name" value="Exportin-5"/>
    <property type="match status" value="2"/>
</dbReference>
<dbReference type="PANTHER" id="PTHR11223">
    <property type="entry name" value="EXPORTIN 1/5"/>
    <property type="match status" value="1"/>
</dbReference>
<dbReference type="PROSITE" id="PS50166">
    <property type="entry name" value="IMPORTIN_B_NT"/>
    <property type="match status" value="1"/>
</dbReference>